<dbReference type="GO" id="GO:0004489">
    <property type="term" value="F:methylenetetrahydrofolate reductase [NAD(P)H] activity"/>
    <property type="evidence" value="ECO:0007669"/>
    <property type="project" value="InterPro"/>
</dbReference>
<protein>
    <submittedName>
        <fullName evidence="10">Homocysteine S-methyltransferase</fullName>
    </submittedName>
</protein>
<dbReference type="PANTHER" id="PTHR11103:SF18">
    <property type="entry name" value="SLR1189 PROTEIN"/>
    <property type="match status" value="1"/>
</dbReference>
<dbReference type="OrthoDB" id="9803687at2"/>
<evidence type="ECO:0000256" key="6">
    <source>
        <dbReference type="ARBA" id="ARBA00022827"/>
    </source>
</evidence>
<name>A0A1H2RED9_9BACI</name>
<dbReference type="GO" id="GO:0035999">
    <property type="term" value="P:tetrahydrofolate interconversion"/>
    <property type="evidence" value="ECO:0007669"/>
    <property type="project" value="UniProtKB-UniPathway"/>
</dbReference>
<keyword evidence="3 8" id="KW-0489">Methyltransferase</keyword>
<dbReference type="SUPFAM" id="SSF82282">
    <property type="entry name" value="Homocysteine S-methyltransferase"/>
    <property type="match status" value="1"/>
</dbReference>
<gene>
    <name evidence="10" type="ORF">SAMN05421781_0717</name>
</gene>
<dbReference type="EMBL" id="FNNC01000001">
    <property type="protein sequence ID" value="SDW17530.1"/>
    <property type="molecule type" value="Genomic_DNA"/>
</dbReference>
<proteinExistence type="predicted"/>
<dbReference type="AlphaFoldDB" id="A0A1H2RED9"/>
<keyword evidence="8" id="KW-0479">Metal-binding</keyword>
<reference evidence="10 11" key="1">
    <citation type="submission" date="2016-10" db="EMBL/GenBank/DDBJ databases">
        <authorList>
            <person name="de Groot N.N."/>
        </authorList>
    </citation>
    <scope>NUCLEOTIDE SEQUENCE [LARGE SCALE GENOMIC DNA]</scope>
    <source>
        <strain evidence="10 11">DSM 23126</strain>
    </source>
</reference>
<keyword evidence="7" id="KW-0560">Oxidoreductase</keyword>
<dbReference type="NCBIfam" id="NF006396">
    <property type="entry name" value="PRK08645.1"/>
    <property type="match status" value="1"/>
</dbReference>
<evidence type="ECO:0000313" key="11">
    <source>
        <dbReference type="Proteomes" id="UP000199488"/>
    </source>
</evidence>
<dbReference type="RefSeq" id="WP_091611247.1">
    <property type="nucleotide sequence ID" value="NZ_FNNC01000001.1"/>
</dbReference>
<evidence type="ECO:0000313" key="10">
    <source>
        <dbReference type="EMBL" id="SDW17530.1"/>
    </source>
</evidence>
<evidence type="ECO:0000256" key="8">
    <source>
        <dbReference type="PROSITE-ProRule" id="PRU00333"/>
    </source>
</evidence>
<dbReference type="Gene3D" id="3.20.20.330">
    <property type="entry name" value="Homocysteine-binding-like domain"/>
    <property type="match status" value="1"/>
</dbReference>
<feature type="binding site" evidence="8">
    <location>
        <position position="268"/>
    </location>
    <ligand>
        <name>Zn(2+)</name>
        <dbReference type="ChEBI" id="CHEBI:29105"/>
    </ligand>
</feature>
<evidence type="ECO:0000256" key="3">
    <source>
        <dbReference type="ARBA" id="ARBA00022603"/>
    </source>
</evidence>
<dbReference type="InterPro" id="IPR036589">
    <property type="entry name" value="HCY_dom_sf"/>
</dbReference>
<dbReference type="GO" id="GO:0032259">
    <property type="term" value="P:methylation"/>
    <property type="evidence" value="ECO:0007669"/>
    <property type="project" value="UniProtKB-KW"/>
</dbReference>
<dbReference type="Proteomes" id="UP000199488">
    <property type="component" value="Unassembled WGS sequence"/>
</dbReference>
<dbReference type="FunFam" id="3.20.20.220:FF:000007">
    <property type="entry name" value="Bifunctional homocysteine S-methyltransferase/methylenetetrahydrofolate reductase"/>
    <property type="match status" value="1"/>
</dbReference>
<dbReference type="Gene3D" id="3.20.20.220">
    <property type="match status" value="1"/>
</dbReference>
<comment type="cofactor">
    <cofactor evidence="1">
        <name>FAD</name>
        <dbReference type="ChEBI" id="CHEBI:57692"/>
    </cofactor>
</comment>
<dbReference type="GO" id="GO:0046872">
    <property type="term" value="F:metal ion binding"/>
    <property type="evidence" value="ECO:0007669"/>
    <property type="project" value="UniProtKB-KW"/>
</dbReference>
<evidence type="ECO:0000256" key="2">
    <source>
        <dbReference type="ARBA" id="ARBA00004777"/>
    </source>
</evidence>
<keyword evidence="4" id="KW-0285">Flavoprotein</keyword>
<comment type="cofactor">
    <cofactor evidence="8">
        <name>Zn(2+)</name>
        <dbReference type="ChEBI" id="CHEBI:29105"/>
    </cofactor>
</comment>
<keyword evidence="5 8" id="KW-0808">Transferase</keyword>
<keyword evidence="8" id="KW-0862">Zinc</keyword>
<dbReference type="InterPro" id="IPR003171">
    <property type="entry name" value="Mehydrof_redctse-like"/>
</dbReference>
<feature type="binding site" evidence="8">
    <location>
        <position position="202"/>
    </location>
    <ligand>
        <name>Zn(2+)</name>
        <dbReference type="ChEBI" id="CHEBI:29105"/>
    </ligand>
</feature>
<keyword evidence="11" id="KW-1185">Reference proteome</keyword>
<evidence type="ECO:0000256" key="5">
    <source>
        <dbReference type="ARBA" id="ARBA00022679"/>
    </source>
</evidence>
<dbReference type="GO" id="GO:0008168">
    <property type="term" value="F:methyltransferase activity"/>
    <property type="evidence" value="ECO:0007669"/>
    <property type="project" value="UniProtKB-UniRule"/>
</dbReference>
<feature type="binding site" evidence="8">
    <location>
        <position position="267"/>
    </location>
    <ligand>
        <name>Zn(2+)</name>
        <dbReference type="ChEBI" id="CHEBI:29105"/>
    </ligand>
</feature>
<dbReference type="SUPFAM" id="SSF51730">
    <property type="entry name" value="FAD-linked oxidoreductase"/>
    <property type="match status" value="1"/>
</dbReference>
<comment type="pathway">
    <text evidence="2">One-carbon metabolism; tetrahydrofolate interconversion.</text>
</comment>
<dbReference type="STRING" id="1122204.SAMN05421781_0717"/>
<dbReference type="InterPro" id="IPR003726">
    <property type="entry name" value="HCY_dom"/>
</dbReference>
<evidence type="ECO:0000256" key="7">
    <source>
        <dbReference type="ARBA" id="ARBA00023002"/>
    </source>
</evidence>
<accession>A0A1H2RED9</accession>
<dbReference type="InterPro" id="IPR029041">
    <property type="entry name" value="FAD-linked_oxidoreductase-like"/>
</dbReference>
<dbReference type="PROSITE" id="PS50970">
    <property type="entry name" value="HCY"/>
    <property type="match status" value="1"/>
</dbReference>
<keyword evidence="6" id="KW-0274">FAD</keyword>
<organism evidence="10 11">
    <name type="scientific">Marinococcus luteus</name>
    <dbReference type="NCBI Taxonomy" id="1122204"/>
    <lineage>
        <taxon>Bacteria</taxon>
        <taxon>Bacillati</taxon>
        <taxon>Bacillota</taxon>
        <taxon>Bacilli</taxon>
        <taxon>Bacillales</taxon>
        <taxon>Bacillaceae</taxon>
        <taxon>Marinococcus</taxon>
    </lineage>
</organism>
<dbReference type="CDD" id="cd00537">
    <property type="entry name" value="MTHFR"/>
    <property type="match status" value="1"/>
</dbReference>
<dbReference type="PANTHER" id="PTHR11103">
    <property type="entry name" value="SLR1189 PROTEIN"/>
    <property type="match status" value="1"/>
</dbReference>
<evidence type="ECO:0000256" key="4">
    <source>
        <dbReference type="ARBA" id="ARBA00022630"/>
    </source>
</evidence>
<sequence length="613" mass="67092">MNVLEKLDSSILIGDGAMGTYLYQKGYKGSFEAMNLTDPEAVEHAHREYAEAGADILQTNTYAANRVKLEGYGLEDKVQDINRAGVQLAGNASGGSAYVFATVGGIKGVQVSEYSDDFLRNALEEQVDVLLAEPVDGLLLETFYDLPELLQIIRYIRSKDAEIPVIAQVALGDVGVMHGGVQISEAFSRLEDAGASVVGLNCRMGPYHILKSLEQAELTDRAYYSAYPNASLPNWYDGRYVYQSNPEYFYKQAFRFKEQGIRLIGGCCGTTPEHVRMIAEAVKHDVPEKTKRPVKVEAPAAEATADKEAFVPLHEKVKNEKTVIVELDPPKKLKTGKFIRGSQALHDAGADAVTLADNSLASPRIDNLAMGAMLRQQTSARPLLHIACRDRNLIGLQSHLLGLHTIGVRDLLAITGDPSKVGDFPGAKSVYDANSVSLISLIREMNEGRLFSGKSLGQKTNFSIGGAFNPNVLHIDKAVKRLEKKVNAGAHYFMSQPVYDIERIKTIHEAVKELGAPVFIGIMPLVSAGNAEFLHNEVPGIQLTGDTRKRMAACGNDSEAAKREGIAIAKELIDETLRYFNGIYLITPFLRYEITAELTKYVREQASAGVKEI</sequence>
<dbReference type="Pfam" id="PF02219">
    <property type="entry name" value="MTHFR"/>
    <property type="match status" value="1"/>
</dbReference>
<evidence type="ECO:0000256" key="1">
    <source>
        <dbReference type="ARBA" id="ARBA00001974"/>
    </source>
</evidence>
<dbReference type="Pfam" id="PF02574">
    <property type="entry name" value="S-methyl_trans"/>
    <property type="match status" value="1"/>
</dbReference>
<dbReference type="UniPathway" id="UPA00193"/>
<feature type="domain" description="Hcy-binding" evidence="9">
    <location>
        <begin position="1"/>
        <end position="282"/>
    </location>
</feature>
<evidence type="ECO:0000259" key="9">
    <source>
        <dbReference type="PROSITE" id="PS50970"/>
    </source>
</evidence>
<dbReference type="GO" id="GO:0006555">
    <property type="term" value="P:methionine metabolic process"/>
    <property type="evidence" value="ECO:0007669"/>
    <property type="project" value="InterPro"/>
</dbReference>